<dbReference type="Gene3D" id="3.40.50.300">
    <property type="entry name" value="P-loop containing nucleotide triphosphate hydrolases"/>
    <property type="match status" value="1"/>
</dbReference>
<dbReference type="OrthoDB" id="9791543at2"/>
<dbReference type="Proteomes" id="UP000274271">
    <property type="component" value="Unassembled WGS sequence"/>
</dbReference>
<reference evidence="1 2" key="1">
    <citation type="submission" date="2018-11" db="EMBL/GenBank/DDBJ databases">
        <authorList>
            <person name="Zhou Z."/>
            <person name="Wang G."/>
        </authorList>
    </citation>
    <scope>NUCLEOTIDE SEQUENCE [LARGE SCALE GENOMIC DNA]</scope>
    <source>
        <strain evidence="1 2">KCTC42998</strain>
    </source>
</reference>
<evidence type="ECO:0000313" key="2">
    <source>
        <dbReference type="Proteomes" id="UP000274271"/>
    </source>
</evidence>
<evidence type="ECO:0000313" key="1">
    <source>
        <dbReference type="EMBL" id="RRB12962.1"/>
    </source>
</evidence>
<comment type="caution">
    <text evidence="1">The sequence shown here is derived from an EMBL/GenBank/DDBJ whole genome shotgun (WGS) entry which is preliminary data.</text>
</comment>
<evidence type="ECO:0008006" key="3">
    <source>
        <dbReference type="Google" id="ProtNLM"/>
    </source>
</evidence>
<gene>
    <name evidence="1" type="ORF">EHT87_21890</name>
</gene>
<keyword evidence="2" id="KW-1185">Reference proteome</keyword>
<proteinExistence type="predicted"/>
<protein>
    <recommendedName>
        <fullName evidence="3">UDP-N-acetylglucosamine kinase</fullName>
    </recommendedName>
</protein>
<dbReference type="EMBL" id="RQJP01000004">
    <property type="protein sequence ID" value="RRB12962.1"/>
    <property type="molecule type" value="Genomic_DNA"/>
</dbReference>
<accession>A0A3P1CI00</accession>
<sequence length="178" mass="20461">MIAGPPGIGKSTNAKELIPAGVPIIYQDLAAYQYKKQGFTDYQDIASLTTNQKIRDFLFKKDDFALELNLGFSSHYAFLKSIANFDRSNQINLVLFFTDDLELCINRAKARYLNGGHEVRQEVIEEMYTNTFPLFEENKNLFHQVRLVDVTYSMITELMADSKPLPKWVVQNTMLSYL</sequence>
<organism evidence="1 2">
    <name type="scientific">Larkinella knui</name>
    <dbReference type="NCBI Taxonomy" id="2025310"/>
    <lineage>
        <taxon>Bacteria</taxon>
        <taxon>Pseudomonadati</taxon>
        <taxon>Bacteroidota</taxon>
        <taxon>Cytophagia</taxon>
        <taxon>Cytophagales</taxon>
        <taxon>Spirosomataceae</taxon>
        <taxon>Larkinella</taxon>
    </lineage>
</organism>
<dbReference type="SUPFAM" id="SSF52540">
    <property type="entry name" value="P-loop containing nucleoside triphosphate hydrolases"/>
    <property type="match status" value="1"/>
</dbReference>
<dbReference type="InterPro" id="IPR027417">
    <property type="entry name" value="P-loop_NTPase"/>
</dbReference>
<name>A0A3P1CI00_9BACT</name>
<dbReference type="AlphaFoldDB" id="A0A3P1CI00"/>